<protein>
    <recommendedName>
        <fullName evidence="3">Endonuclease/exonuclease/phosphatase domain-containing protein</fullName>
    </recommendedName>
</protein>
<name>A0A4Y2CLU1_ARAVE</name>
<evidence type="ECO:0000313" key="2">
    <source>
        <dbReference type="Proteomes" id="UP000499080"/>
    </source>
</evidence>
<dbReference type="Proteomes" id="UP000499080">
    <property type="component" value="Unassembled WGS sequence"/>
</dbReference>
<dbReference type="Gene3D" id="3.60.10.10">
    <property type="entry name" value="Endonuclease/exonuclease/phosphatase"/>
    <property type="match status" value="1"/>
</dbReference>
<keyword evidence="2" id="KW-1185">Reference proteome</keyword>
<accession>A0A4Y2CLU1</accession>
<comment type="caution">
    <text evidence="1">The sequence shown here is derived from an EMBL/GenBank/DDBJ whole genome shotgun (WGS) entry which is preliminary data.</text>
</comment>
<evidence type="ECO:0008006" key="3">
    <source>
        <dbReference type="Google" id="ProtNLM"/>
    </source>
</evidence>
<dbReference type="AlphaFoldDB" id="A0A4Y2CLU1"/>
<dbReference type="EMBL" id="BGPR01000215">
    <property type="protein sequence ID" value="GBM05382.1"/>
    <property type="molecule type" value="Genomic_DNA"/>
</dbReference>
<proteinExistence type="predicted"/>
<dbReference type="InterPro" id="IPR036691">
    <property type="entry name" value="Endo/exonu/phosph_ase_sf"/>
</dbReference>
<evidence type="ECO:0000313" key="1">
    <source>
        <dbReference type="EMBL" id="GBM05382.1"/>
    </source>
</evidence>
<sequence>MPPTFFHTNGTVGRPDLSIVSNNEIAARALWEVLEEESLSDHQYIKLEIHLERKTMTFVIFKTKYGGHSKFHRNLRQYAHQALEDLCNCNNKEDLEQSNQ</sequence>
<reference evidence="1 2" key="1">
    <citation type="journal article" date="2019" name="Sci. Rep.">
        <title>Orb-weaving spider Araneus ventricosus genome elucidates the spidroin gene catalogue.</title>
        <authorList>
            <person name="Kono N."/>
            <person name="Nakamura H."/>
            <person name="Ohtoshi R."/>
            <person name="Moran D.A.P."/>
            <person name="Shinohara A."/>
            <person name="Yoshida Y."/>
            <person name="Fujiwara M."/>
            <person name="Mori M."/>
            <person name="Tomita M."/>
            <person name="Arakawa K."/>
        </authorList>
    </citation>
    <scope>NUCLEOTIDE SEQUENCE [LARGE SCALE GENOMIC DNA]</scope>
</reference>
<gene>
    <name evidence="1" type="ORF">AVEN_94697_1</name>
</gene>
<dbReference type="OrthoDB" id="6437038at2759"/>
<organism evidence="1 2">
    <name type="scientific">Araneus ventricosus</name>
    <name type="common">Orbweaver spider</name>
    <name type="synonym">Epeira ventricosa</name>
    <dbReference type="NCBI Taxonomy" id="182803"/>
    <lineage>
        <taxon>Eukaryota</taxon>
        <taxon>Metazoa</taxon>
        <taxon>Ecdysozoa</taxon>
        <taxon>Arthropoda</taxon>
        <taxon>Chelicerata</taxon>
        <taxon>Arachnida</taxon>
        <taxon>Araneae</taxon>
        <taxon>Araneomorphae</taxon>
        <taxon>Entelegynae</taxon>
        <taxon>Araneoidea</taxon>
        <taxon>Araneidae</taxon>
        <taxon>Araneus</taxon>
    </lineage>
</organism>